<proteinExistence type="predicted"/>
<dbReference type="AlphaFoldDB" id="A0A0A9HBK0"/>
<reference evidence="1" key="2">
    <citation type="journal article" date="2015" name="Data Brief">
        <title>Shoot transcriptome of the giant reed, Arundo donax.</title>
        <authorList>
            <person name="Barrero R.A."/>
            <person name="Guerrero F.D."/>
            <person name="Moolhuijzen P."/>
            <person name="Goolsby J.A."/>
            <person name="Tidwell J."/>
            <person name="Bellgard S.E."/>
            <person name="Bellgard M.I."/>
        </authorList>
    </citation>
    <scope>NUCLEOTIDE SEQUENCE</scope>
    <source>
        <tissue evidence="1">Shoot tissue taken approximately 20 cm above the soil surface</tissue>
    </source>
</reference>
<name>A0A0A9HBK0_ARUDO</name>
<sequence length="45" mass="5277">MAAPQRGVLVTENWSAVLHSVNYYITVCYSEKTLIYCFIRHIRMV</sequence>
<evidence type="ECO:0000313" key="1">
    <source>
        <dbReference type="EMBL" id="JAE30303.1"/>
    </source>
</evidence>
<reference evidence="1" key="1">
    <citation type="submission" date="2014-09" db="EMBL/GenBank/DDBJ databases">
        <authorList>
            <person name="Magalhaes I.L.F."/>
            <person name="Oliveira U."/>
            <person name="Santos F.R."/>
            <person name="Vidigal T.H.D.A."/>
            <person name="Brescovit A.D."/>
            <person name="Santos A.J."/>
        </authorList>
    </citation>
    <scope>NUCLEOTIDE SEQUENCE</scope>
    <source>
        <tissue evidence="1">Shoot tissue taken approximately 20 cm above the soil surface</tissue>
    </source>
</reference>
<organism evidence="1">
    <name type="scientific">Arundo donax</name>
    <name type="common">Giant reed</name>
    <name type="synonym">Donax arundinaceus</name>
    <dbReference type="NCBI Taxonomy" id="35708"/>
    <lineage>
        <taxon>Eukaryota</taxon>
        <taxon>Viridiplantae</taxon>
        <taxon>Streptophyta</taxon>
        <taxon>Embryophyta</taxon>
        <taxon>Tracheophyta</taxon>
        <taxon>Spermatophyta</taxon>
        <taxon>Magnoliopsida</taxon>
        <taxon>Liliopsida</taxon>
        <taxon>Poales</taxon>
        <taxon>Poaceae</taxon>
        <taxon>PACMAD clade</taxon>
        <taxon>Arundinoideae</taxon>
        <taxon>Arundineae</taxon>
        <taxon>Arundo</taxon>
    </lineage>
</organism>
<protein>
    <submittedName>
        <fullName evidence="1">Uncharacterized protein</fullName>
    </submittedName>
</protein>
<accession>A0A0A9HBK0</accession>
<dbReference type="EMBL" id="GBRH01167593">
    <property type="protein sequence ID" value="JAE30303.1"/>
    <property type="molecule type" value="Transcribed_RNA"/>
</dbReference>